<organism evidence="1 2">
    <name type="scientific">Cerina litoralis</name>
    <dbReference type="NCBI Taxonomy" id="2874477"/>
    <lineage>
        <taxon>Bacteria</taxon>
        <taxon>Pseudomonadati</taxon>
        <taxon>Bacteroidota</taxon>
        <taxon>Flavobacteriia</taxon>
        <taxon>Flavobacteriales</taxon>
        <taxon>Flavobacteriaceae</taxon>
        <taxon>Cerina</taxon>
    </lineage>
</organism>
<protein>
    <submittedName>
        <fullName evidence="1">Uncharacterized protein</fullName>
    </submittedName>
</protein>
<sequence>MLQTRVPLREPGGVHDLKIEDNTADDATAFHKQIVDVLVKQGCSLITLTFNTDGKLVLESTCDECSVDNS</sequence>
<name>A0AAE3JRM4_9FLAO</name>
<proteinExistence type="predicted"/>
<evidence type="ECO:0000313" key="2">
    <source>
        <dbReference type="Proteomes" id="UP001200642"/>
    </source>
</evidence>
<accession>A0AAE3JRM4</accession>
<dbReference type="EMBL" id="JAIRBC010000017">
    <property type="protein sequence ID" value="MCG2461518.1"/>
    <property type="molecule type" value="Genomic_DNA"/>
</dbReference>
<gene>
    <name evidence="1" type="ORF">K8352_12220</name>
</gene>
<dbReference type="Proteomes" id="UP001200642">
    <property type="component" value="Unassembled WGS sequence"/>
</dbReference>
<keyword evidence="2" id="KW-1185">Reference proteome</keyword>
<dbReference type="AlphaFoldDB" id="A0AAE3JRM4"/>
<reference evidence="1" key="1">
    <citation type="submission" date="2023-02" db="EMBL/GenBank/DDBJ databases">
        <title>Genome of Flavobacteriaceae gen. nov. sp. strain F89.</title>
        <authorList>
            <person name="Wang Y."/>
        </authorList>
    </citation>
    <scope>NUCLEOTIDE SEQUENCE</scope>
    <source>
        <strain evidence="1">F89</strain>
    </source>
</reference>
<evidence type="ECO:0000313" key="1">
    <source>
        <dbReference type="EMBL" id="MCG2461518.1"/>
    </source>
</evidence>
<comment type="caution">
    <text evidence="1">The sequence shown here is derived from an EMBL/GenBank/DDBJ whole genome shotgun (WGS) entry which is preliminary data.</text>
</comment>
<dbReference type="RefSeq" id="WP_317902660.1">
    <property type="nucleotide sequence ID" value="NZ_JAIRBC010000017.1"/>
</dbReference>